<reference evidence="1 2" key="1">
    <citation type="journal article" date="2019" name="Sci. Rep.">
        <title>Orb-weaving spider Araneus ventricosus genome elucidates the spidroin gene catalogue.</title>
        <authorList>
            <person name="Kono N."/>
            <person name="Nakamura H."/>
            <person name="Ohtoshi R."/>
            <person name="Moran D.A.P."/>
            <person name="Shinohara A."/>
            <person name="Yoshida Y."/>
            <person name="Fujiwara M."/>
            <person name="Mori M."/>
            <person name="Tomita M."/>
            <person name="Arakawa K."/>
        </authorList>
    </citation>
    <scope>NUCLEOTIDE SEQUENCE [LARGE SCALE GENOMIC DNA]</scope>
</reference>
<accession>A0A4Y2FY76</accession>
<proteinExistence type="predicted"/>
<evidence type="ECO:0000313" key="1">
    <source>
        <dbReference type="EMBL" id="GBM45379.1"/>
    </source>
</evidence>
<gene>
    <name evidence="1" type="ORF">AVEN_270690_1</name>
</gene>
<dbReference type="EMBL" id="BGPR01001098">
    <property type="protein sequence ID" value="GBM45379.1"/>
    <property type="molecule type" value="Genomic_DNA"/>
</dbReference>
<dbReference type="AlphaFoldDB" id="A0A4Y2FY76"/>
<protein>
    <submittedName>
        <fullName evidence="1">Uncharacterized protein</fullName>
    </submittedName>
</protein>
<organism evidence="1 2">
    <name type="scientific">Araneus ventricosus</name>
    <name type="common">Orbweaver spider</name>
    <name type="synonym">Epeira ventricosa</name>
    <dbReference type="NCBI Taxonomy" id="182803"/>
    <lineage>
        <taxon>Eukaryota</taxon>
        <taxon>Metazoa</taxon>
        <taxon>Ecdysozoa</taxon>
        <taxon>Arthropoda</taxon>
        <taxon>Chelicerata</taxon>
        <taxon>Arachnida</taxon>
        <taxon>Araneae</taxon>
        <taxon>Araneomorphae</taxon>
        <taxon>Entelegynae</taxon>
        <taxon>Araneoidea</taxon>
        <taxon>Araneidae</taxon>
        <taxon>Araneus</taxon>
    </lineage>
</organism>
<keyword evidence="2" id="KW-1185">Reference proteome</keyword>
<evidence type="ECO:0000313" key="2">
    <source>
        <dbReference type="Proteomes" id="UP000499080"/>
    </source>
</evidence>
<name>A0A4Y2FY76_ARAVE</name>
<sequence>MARKPLASKSASCPHCEPARRCGMEADLLESGSRTVLLSSVYEHLKILPVFRRTQSLRWEVFECCSSFSTNLLSQICKLRRFTKRFQRPPQPSLATDKQ</sequence>
<comment type="caution">
    <text evidence="1">The sequence shown here is derived from an EMBL/GenBank/DDBJ whole genome shotgun (WGS) entry which is preliminary data.</text>
</comment>
<dbReference type="Proteomes" id="UP000499080">
    <property type="component" value="Unassembled WGS sequence"/>
</dbReference>